<dbReference type="STRING" id="320778.ABT57_08215"/>
<dbReference type="PANTHER" id="PTHR30451">
    <property type="entry name" value="OUTER MEMBRANE USHER PROTEIN"/>
    <property type="match status" value="1"/>
</dbReference>
<dbReference type="PATRIC" id="fig|320778.3.peg.1782"/>
<keyword evidence="2" id="KW-1185">Reference proteome</keyword>
<dbReference type="Proteomes" id="UP000035909">
    <property type="component" value="Unassembled WGS sequence"/>
</dbReference>
<dbReference type="Pfam" id="PF00577">
    <property type="entry name" value="Usher"/>
    <property type="match status" value="1"/>
</dbReference>
<dbReference type="AlphaFoldDB" id="A0A0J1K8K7"/>
<proteinExistence type="predicted"/>
<dbReference type="PANTHER" id="PTHR30451:SF5">
    <property type="entry name" value="SLR0019 PROTEIN"/>
    <property type="match status" value="1"/>
</dbReference>
<evidence type="ECO:0000313" key="2">
    <source>
        <dbReference type="Proteomes" id="UP000035909"/>
    </source>
</evidence>
<organism evidence="1 2">
    <name type="scientific">Photobacterium ganghwense</name>
    <dbReference type="NCBI Taxonomy" id="320778"/>
    <lineage>
        <taxon>Bacteria</taxon>
        <taxon>Pseudomonadati</taxon>
        <taxon>Pseudomonadota</taxon>
        <taxon>Gammaproteobacteria</taxon>
        <taxon>Vibrionales</taxon>
        <taxon>Vibrionaceae</taxon>
        <taxon>Photobacterium</taxon>
    </lineage>
</organism>
<dbReference type="InterPro" id="IPR000015">
    <property type="entry name" value="Fimb_usher"/>
</dbReference>
<dbReference type="EMBL" id="LDOU01000006">
    <property type="protein sequence ID" value="KLV10677.1"/>
    <property type="molecule type" value="Genomic_DNA"/>
</dbReference>
<dbReference type="InterPro" id="IPR042186">
    <property type="entry name" value="FimD_plug_dom"/>
</dbReference>
<dbReference type="Gene3D" id="2.60.40.3110">
    <property type="match status" value="1"/>
</dbReference>
<dbReference type="Gene3D" id="2.60.40.2610">
    <property type="entry name" value="Outer membrane usher protein FimD, plug domain"/>
    <property type="match status" value="1"/>
</dbReference>
<gene>
    <name evidence="1" type="ORF">ABT57_08215</name>
</gene>
<dbReference type="GO" id="GO:0009297">
    <property type="term" value="P:pilus assembly"/>
    <property type="evidence" value="ECO:0007669"/>
    <property type="project" value="InterPro"/>
</dbReference>
<reference evidence="1 2" key="1">
    <citation type="submission" date="2015-05" db="EMBL/GenBank/DDBJ databases">
        <title>Photobacterium galathea sp. nov.</title>
        <authorList>
            <person name="Machado H."/>
            <person name="Gram L."/>
        </authorList>
    </citation>
    <scope>NUCLEOTIDE SEQUENCE [LARGE SCALE GENOMIC DNA]</scope>
    <source>
        <strain evidence="1 2">DSM 22954</strain>
    </source>
</reference>
<comment type="caution">
    <text evidence="1">The sequence shown here is derived from an EMBL/GenBank/DDBJ whole genome shotgun (WGS) entry which is preliminary data.</text>
</comment>
<dbReference type="GO" id="GO:0009279">
    <property type="term" value="C:cell outer membrane"/>
    <property type="evidence" value="ECO:0007669"/>
    <property type="project" value="TreeGrafter"/>
</dbReference>
<dbReference type="GO" id="GO:0015473">
    <property type="term" value="F:fimbrial usher porin activity"/>
    <property type="evidence" value="ECO:0007669"/>
    <property type="project" value="InterPro"/>
</dbReference>
<accession>A0A0J1K8K7</accession>
<protein>
    <submittedName>
        <fullName evidence="1">CsuD protein</fullName>
    </submittedName>
</protein>
<evidence type="ECO:0000313" key="1">
    <source>
        <dbReference type="EMBL" id="KLV10677.1"/>
    </source>
</evidence>
<sequence>MLSFFHASGHCEQMALPLQNLPEPEHYSAEYFQKMNLKLELVINQVETGVIVDVKRNGRSYFIASDDLIAVGVLEQALPDSAGMRSALLDVSNLPGVSVNYLQLTQQLAINVPAHWLPVQNVSAHDANRFRPAQYGRGGLLNYSVFGLSGNETHQTNFSLNHDLRAFSELGVLTTTGLYQFVVNHNSTELSDSQYTRFETRYEYADQGRLLRLEAGDFIVRPLSWTQPARMAGVQLSHDFSMRPDVVTAPLPAFYGETTVPTTLDLFVNGQKTDSIMVGAGPYVINNIPMISGAGEATVIVTDAQGRQTAITTPFFLSPQLLKPGYASYNISLGVLRENYGNDSNDYGDGALTAALRFGLTERLTVETQTEITDNLMVSGAGVVMNVFDLGTVDASVRVSNAHDRAYAHSIGYSYQSRRYSFGIRTQQEEASFSTLASTVLPAGNNKPDSFPDKPKRVTQVNAGVRLGVWGSVSGGYFDIQQPDARSRTLNITYSYPLPFNINMSLSFNRDFDGESVSFAQFSLPLGTENGSVGLTVRREEKGNVNGRLGYSRLAPLDGGWGISLAHDLNEKPDNRKQADLTYRASWAQFRTGLSGVNGEYDKYAEFTGSIALMDGTLFPANQVSDSFVVISTDGFSDIPVKYENQVVGLTNDNGYLLIPWTTAYYTAKYEIDPLNLPANARITTTEQFASVYAGYGYLMRFPVSLQVALSMVVLDSHGQYLPLGTYGVSDTGLSSQIGWDGFSYFEGSNPGEFITFYPQDSLPCRVAIQSLYQQSGHEIQMLGEQTCVTEHGERLQ</sequence>
<name>A0A0J1K8K7_9GAMM</name>